<dbReference type="GO" id="GO:0005739">
    <property type="term" value="C:mitochondrion"/>
    <property type="evidence" value="ECO:0007669"/>
    <property type="project" value="TreeGrafter"/>
</dbReference>
<evidence type="ECO:0000313" key="10">
    <source>
        <dbReference type="EMBL" id="KOS21300.1"/>
    </source>
</evidence>
<keyword evidence="5" id="KW-0560">Oxidoreductase</keyword>
<dbReference type="Pfam" id="PF00175">
    <property type="entry name" value="NAD_binding_1"/>
    <property type="match status" value="1"/>
</dbReference>
<dbReference type="SUPFAM" id="SSF63380">
    <property type="entry name" value="Riboflavin synthase domain-like"/>
    <property type="match status" value="1"/>
</dbReference>
<dbReference type="InterPro" id="IPR001433">
    <property type="entry name" value="OxRdtase_FAD/NAD-bd"/>
</dbReference>
<reference evidence="10 11" key="1">
    <citation type="submission" date="2015-07" db="EMBL/GenBank/DDBJ databases">
        <title>The genome of the fungus Escovopsis weberi, a specialized disease agent of ant agriculture.</title>
        <authorList>
            <person name="de Man T.J."/>
            <person name="Stajich J.E."/>
            <person name="Kubicek C.P."/>
            <person name="Chenthamara K."/>
            <person name="Atanasova L."/>
            <person name="Druzhinina I.S."/>
            <person name="Birnbaum S."/>
            <person name="Barribeau S.M."/>
            <person name="Teiling C."/>
            <person name="Suen G."/>
            <person name="Currie C."/>
            <person name="Gerardo N.M."/>
        </authorList>
    </citation>
    <scope>NUCLEOTIDE SEQUENCE [LARGE SCALE GENOMIC DNA]</scope>
</reference>
<dbReference type="PRINTS" id="PR00406">
    <property type="entry name" value="CYTB5RDTASE"/>
</dbReference>
<keyword evidence="3 6" id="KW-0285">Flavoprotein</keyword>
<dbReference type="SUPFAM" id="SSF52343">
    <property type="entry name" value="Ferredoxin reductase-like, C-terminal NADP-linked domain"/>
    <property type="match status" value="1"/>
</dbReference>
<feature type="region of interest" description="Disordered" evidence="7">
    <location>
        <begin position="161"/>
        <end position="191"/>
    </location>
</feature>
<keyword evidence="4 6" id="KW-0274">FAD</keyword>
<feature type="region of interest" description="Disordered" evidence="7">
    <location>
        <begin position="35"/>
        <end position="67"/>
    </location>
</feature>
<dbReference type="PROSITE" id="PS51384">
    <property type="entry name" value="FAD_FR"/>
    <property type="match status" value="1"/>
</dbReference>
<gene>
    <name evidence="10" type="ORF">ESCO_006726</name>
</gene>
<evidence type="ECO:0000256" key="3">
    <source>
        <dbReference type="ARBA" id="ARBA00022630"/>
    </source>
</evidence>
<evidence type="ECO:0000256" key="5">
    <source>
        <dbReference type="ARBA" id="ARBA00023002"/>
    </source>
</evidence>
<feature type="compositionally biased region" description="Gly residues" evidence="7">
    <location>
        <begin position="176"/>
        <end position="190"/>
    </location>
</feature>
<dbReference type="AlphaFoldDB" id="A0A0M8N713"/>
<keyword evidence="8" id="KW-0812">Transmembrane</keyword>
<evidence type="ECO:0000313" key="11">
    <source>
        <dbReference type="Proteomes" id="UP000053831"/>
    </source>
</evidence>
<organism evidence="10 11">
    <name type="scientific">Escovopsis weberi</name>
    <dbReference type="NCBI Taxonomy" id="150374"/>
    <lineage>
        <taxon>Eukaryota</taxon>
        <taxon>Fungi</taxon>
        <taxon>Dikarya</taxon>
        <taxon>Ascomycota</taxon>
        <taxon>Pezizomycotina</taxon>
        <taxon>Sordariomycetes</taxon>
        <taxon>Hypocreomycetidae</taxon>
        <taxon>Hypocreales</taxon>
        <taxon>Hypocreaceae</taxon>
        <taxon>Escovopsis</taxon>
    </lineage>
</organism>
<feature type="binding site" evidence="6">
    <location>
        <position position="211"/>
    </location>
    <ligand>
        <name>FAD</name>
        <dbReference type="ChEBI" id="CHEBI:57692"/>
    </ligand>
</feature>
<evidence type="ECO:0000256" key="8">
    <source>
        <dbReference type="SAM" id="Phobius"/>
    </source>
</evidence>
<dbReference type="GO" id="GO:0016491">
    <property type="term" value="F:oxidoreductase activity"/>
    <property type="evidence" value="ECO:0007669"/>
    <property type="project" value="UniProtKB-KW"/>
</dbReference>
<feature type="binding site" evidence="6">
    <location>
        <position position="210"/>
    </location>
    <ligand>
        <name>FAD</name>
        <dbReference type="ChEBI" id="CHEBI:57692"/>
    </ligand>
</feature>
<protein>
    <submittedName>
        <fullName evidence="10">Cytochrome c mitochondrial import factor CYC2</fullName>
    </submittedName>
</protein>
<keyword evidence="8" id="KW-1133">Transmembrane helix</keyword>
<comment type="similarity">
    <text evidence="2">Belongs to the flavoprotein pyridine nucleotide cytochrome reductase family.</text>
</comment>
<dbReference type="InterPro" id="IPR039261">
    <property type="entry name" value="FNR_nucleotide-bd"/>
</dbReference>
<accession>A0A0M8N713</accession>
<keyword evidence="11" id="KW-1185">Reference proteome</keyword>
<comment type="caution">
    <text evidence="10">The sequence shown here is derived from an EMBL/GenBank/DDBJ whole genome shotgun (WGS) entry which is preliminary data.</text>
</comment>
<proteinExistence type="inferred from homology"/>
<evidence type="ECO:0000256" key="7">
    <source>
        <dbReference type="SAM" id="MobiDB-lite"/>
    </source>
</evidence>
<feature type="transmembrane region" description="Helical" evidence="8">
    <location>
        <begin position="68"/>
        <end position="85"/>
    </location>
</feature>
<sequence length="412" mass="42968">MRSALTRRALRCSKPQAPITHHHLAISQSISRIPARHASTSASDSPHAGSSSRPGPDAKTRPKRRSRAVPLLSLGAVGAACYAFYGTSSSSGGGGGVLNDVTFVPYSITAKEVISPTSFILTVRPRQHSAALPYLEPGSAAWKLAQWSVEFKQPAAQIARHYTPLPGDGDGDKGGNGKGNGNGNGNGNGDGDSVDRALRFYIRAIGGGEMSSYIGRLPLGADVWLRGPHAGFDVLARLGGARDVVFLAGGTGVAPGVQVARAVLDGAPAARVRLLWAVRHRSELQDGGPRAAKRSKRSWWMPWRGGAEPEELGEGEMRGVARQLADMKRRYGARLSVQVAVDDEGARFSEAHLRRALVREGDAHAHAHGGAGAGAGAGAGGSAGCGLHDAGLLERACEYEDPGALRCGDTPV</sequence>
<dbReference type="STRING" id="150374.A0A0M8N713"/>
<evidence type="ECO:0000256" key="6">
    <source>
        <dbReference type="PIRSR" id="PIRSR601834-1"/>
    </source>
</evidence>
<name>A0A0M8N713_ESCWE</name>
<dbReference type="InterPro" id="IPR017927">
    <property type="entry name" value="FAD-bd_FR_type"/>
</dbReference>
<dbReference type="Proteomes" id="UP000053831">
    <property type="component" value="Unassembled WGS sequence"/>
</dbReference>
<evidence type="ECO:0000259" key="9">
    <source>
        <dbReference type="PROSITE" id="PS51384"/>
    </source>
</evidence>
<comment type="cofactor">
    <cofactor evidence="1 6">
        <name>FAD</name>
        <dbReference type="ChEBI" id="CHEBI:57692"/>
    </cofactor>
</comment>
<dbReference type="EMBL" id="LGSR01000011">
    <property type="protein sequence ID" value="KOS21300.1"/>
    <property type="molecule type" value="Genomic_DNA"/>
</dbReference>
<keyword evidence="8" id="KW-0472">Membrane</keyword>
<dbReference type="OrthoDB" id="10253744at2759"/>
<dbReference type="InterPro" id="IPR017938">
    <property type="entry name" value="Riboflavin_synthase-like_b-brl"/>
</dbReference>
<dbReference type="PANTHER" id="PTHR19370">
    <property type="entry name" value="NADH-CYTOCHROME B5 REDUCTASE"/>
    <property type="match status" value="1"/>
</dbReference>
<feature type="domain" description="FAD-binding FR-type" evidence="9">
    <location>
        <begin position="101"/>
        <end position="235"/>
    </location>
</feature>
<evidence type="ECO:0000256" key="2">
    <source>
        <dbReference type="ARBA" id="ARBA00006105"/>
    </source>
</evidence>
<evidence type="ECO:0000256" key="1">
    <source>
        <dbReference type="ARBA" id="ARBA00001974"/>
    </source>
</evidence>
<evidence type="ECO:0000256" key="4">
    <source>
        <dbReference type="ARBA" id="ARBA00022827"/>
    </source>
</evidence>
<dbReference type="PANTHER" id="PTHR19370:SF189">
    <property type="entry name" value="CYTOCHROME C MITOCHONDRIAL IMPORT FACTOR CYC2"/>
    <property type="match status" value="1"/>
</dbReference>
<dbReference type="Gene3D" id="2.40.30.10">
    <property type="entry name" value="Translation factors"/>
    <property type="match status" value="1"/>
</dbReference>
<dbReference type="Gene3D" id="3.40.50.80">
    <property type="entry name" value="Nucleotide-binding domain of ferredoxin-NADP reductase (FNR) module"/>
    <property type="match status" value="1"/>
</dbReference>
<dbReference type="InterPro" id="IPR001834">
    <property type="entry name" value="CBR-like"/>
</dbReference>
<feature type="compositionally biased region" description="Low complexity" evidence="7">
    <location>
        <begin position="39"/>
        <end position="52"/>
    </location>
</feature>